<evidence type="ECO:0000256" key="3">
    <source>
        <dbReference type="ARBA" id="ARBA00022842"/>
    </source>
</evidence>
<dbReference type="GO" id="GO:0016102">
    <property type="term" value="P:diterpenoid biosynthetic process"/>
    <property type="evidence" value="ECO:0007669"/>
    <property type="project" value="InterPro"/>
</dbReference>
<reference evidence="7" key="1">
    <citation type="submission" date="2020-09" db="EMBL/GenBank/DDBJ databases">
        <authorList>
            <person name="Li W."/>
            <person name="Guan J."/>
            <person name="Sun Y."/>
        </authorList>
    </citation>
    <scope>NUCLEOTIDE SEQUENCE</scope>
</reference>
<dbReference type="SUPFAM" id="SSF48239">
    <property type="entry name" value="Terpenoid cyclases/Protein prenyltransferases"/>
    <property type="match status" value="1"/>
</dbReference>
<dbReference type="AlphaFoldDB" id="A0AA49H350"/>
<dbReference type="InterPro" id="IPR036965">
    <property type="entry name" value="Terpene_synth_N_sf"/>
</dbReference>
<feature type="domain" description="Terpene synthase N-terminal" evidence="5">
    <location>
        <begin position="82"/>
        <end position="246"/>
    </location>
</feature>
<dbReference type="SFLD" id="SFLDG01019">
    <property type="entry name" value="Terpene_Cyclase_Like_1_C_Termi"/>
    <property type="match status" value="1"/>
</dbReference>
<dbReference type="GO" id="GO:0010333">
    <property type="term" value="F:terpene synthase activity"/>
    <property type="evidence" value="ECO:0007669"/>
    <property type="project" value="InterPro"/>
</dbReference>
<dbReference type="CDD" id="cd00684">
    <property type="entry name" value="Terpene_cyclase_plant_C1"/>
    <property type="match status" value="1"/>
</dbReference>
<name>A0AA49H350_9ROSI</name>
<accession>A0AA49H350</accession>
<evidence type="ECO:0000256" key="1">
    <source>
        <dbReference type="ARBA" id="ARBA00001946"/>
    </source>
</evidence>
<feature type="domain" description="Terpene synthase metal-binding" evidence="6">
    <location>
        <begin position="306"/>
        <end position="547"/>
    </location>
</feature>
<dbReference type="InterPro" id="IPR005630">
    <property type="entry name" value="Terpene_synthase_metal-bd"/>
</dbReference>
<dbReference type="Gene3D" id="1.10.600.10">
    <property type="entry name" value="Farnesyl Diphosphate Synthase"/>
    <property type="match status" value="1"/>
</dbReference>
<organism evidence="7">
    <name type="scientific">Celastrus angulatus</name>
    <dbReference type="NCBI Taxonomy" id="489977"/>
    <lineage>
        <taxon>Eukaryota</taxon>
        <taxon>Viridiplantae</taxon>
        <taxon>Streptophyta</taxon>
        <taxon>Embryophyta</taxon>
        <taxon>Tracheophyta</taxon>
        <taxon>Spermatophyta</taxon>
        <taxon>Magnoliopsida</taxon>
        <taxon>eudicotyledons</taxon>
        <taxon>Gunneridae</taxon>
        <taxon>Pentapetalae</taxon>
        <taxon>rosids</taxon>
        <taxon>fabids</taxon>
        <taxon>Celastrales</taxon>
        <taxon>Celastraceae</taxon>
        <taxon>Celastrus</taxon>
    </lineage>
</organism>
<comment type="cofactor">
    <cofactor evidence="1">
        <name>Mg(2+)</name>
        <dbReference type="ChEBI" id="CHEBI:18420"/>
    </cofactor>
</comment>
<dbReference type="PANTHER" id="PTHR31225">
    <property type="entry name" value="OS04G0344100 PROTEIN-RELATED"/>
    <property type="match status" value="1"/>
</dbReference>
<dbReference type="InterPro" id="IPR008949">
    <property type="entry name" value="Isoprenoid_synthase_dom_sf"/>
</dbReference>
<evidence type="ECO:0000256" key="4">
    <source>
        <dbReference type="ARBA" id="ARBA00023239"/>
    </source>
</evidence>
<evidence type="ECO:0000259" key="5">
    <source>
        <dbReference type="Pfam" id="PF01397"/>
    </source>
</evidence>
<keyword evidence="3" id="KW-0460">Magnesium</keyword>
<sequence length="600" mass="68632">MNLPMTLSSKSLFTSSRASISSSFKTISQIEIAKTIANCVPLIPEHHKWSIHDVYHKLRFSNTTTPPFKQLNHLTKPCTPNDHISKEHERKVKAFKRIFNIVGEDPIESLVIIDAVQRLGIDHHFQEEINTILQELYYTEANNAHIGGGGGYFSHLHEVSLRFRLLRQQGCYVSPEVFDCFKDNNGKFKENLGGDINGLMALYEASHLCLEGESLLQEARECSAQLLKTIVTNLNHSQATMVEHTLSHPHHKSFSKFTGKKYLSHGFQDTNNGWLNILKGLAKIDFDMAQSTYQKEIVQISKWWEELGLAKEMSFARDQPLKWYIWSMACITDPSLSEERIDLTKSISFIYLIDDIFDLYGTQDELTLFTQVVNRWDYDASEQLPHYMKICFKALDDIINEISFKIYKKHGWNPVESLRKSWGRLCSAFLVEGRWFASGYVPASEEYLKNGIISSGVHVVCVQLFFLLGRQDIITKQSVEIIDNDPAIVSSTAQILRLWDDLGSAKDEDQDGHDGSYLDYYLKEHQGCSVKDAEEHVMSKISDAWKQLNKECMTPTPFSQCFIKATLNLARMVPLMYSYDNNQRLPSLEDNVKSILSIAL</sequence>
<evidence type="ECO:0000259" key="6">
    <source>
        <dbReference type="Pfam" id="PF03936"/>
    </source>
</evidence>
<proteinExistence type="evidence at transcript level"/>
<dbReference type="InterPro" id="IPR050148">
    <property type="entry name" value="Terpene_synthase-like"/>
</dbReference>
<dbReference type="Gene3D" id="1.50.10.130">
    <property type="entry name" value="Terpene synthase, N-terminal domain"/>
    <property type="match status" value="1"/>
</dbReference>
<keyword evidence="4 7" id="KW-0456">Lyase</keyword>
<dbReference type="SFLD" id="SFLDS00005">
    <property type="entry name" value="Isoprenoid_Synthase_Type_I"/>
    <property type="match status" value="1"/>
</dbReference>
<gene>
    <name evidence="7" type="primary">NES1</name>
</gene>
<dbReference type="InterPro" id="IPR044814">
    <property type="entry name" value="Terpene_cyclase_plant_C1"/>
</dbReference>
<dbReference type="InterPro" id="IPR034741">
    <property type="entry name" value="Terpene_cyclase-like_1_C"/>
</dbReference>
<dbReference type="PANTHER" id="PTHR31225:SF0">
    <property type="entry name" value="S-(+)-LINALOOL SYNTHASE, CHLOROPLASTIC"/>
    <property type="match status" value="1"/>
</dbReference>
<dbReference type="InterPro" id="IPR008930">
    <property type="entry name" value="Terpenoid_cyclase/PrenylTrfase"/>
</dbReference>
<dbReference type="EMBL" id="MW013521">
    <property type="protein sequence ID" value="USV27815.1"/>
    <property type="molecule type" value="mRNA"/>
</dbReference>
<dbReference type="InterPro" id="IPR001906">
    <property type="entry name" value="Terpene_synth_N"/>
</dbReference>
<dbReference type="EC" id="4.2.3.48" evidence="7"/>
<dbReference type="GO" id="GO:0000287">
    <property type="term" value="F:magnesium ion binding"/>
    <property type="evidence" value="ECO:0007669"/>
    <property type="project" value="InterPro"/>
</dbReference>
<evidence type="ECO:0000313" key="7">
    <source>
        <dbReference type="EMBL" id="USV27815.1"/>
    </source>
</evidence>
<evidence type="ECO:0000256" key="2">
    <source>
        <dbReference type="ARBA" id="ARBA00022723"/>
    </source>
</evidence>
<dbReference type="Pfam" id="PF01397">
    <property type="entry name" value="Terpene_synth"/>
    <property type="match status" value="1"/>
</dbReference>
<dbReference type="FunFam" id="1.10.600.10:FF:000007">
    <property type="entry name" value="Isoprene synthase, chloroplastic"/>
    <property type="match status" value="1"/>
</dbReference>
<protein>
    <submittedName>
        <fullName evidence="7">Trans-nerolidol synthase</fullName>
        <ecNumber evidence="7">4.2.3.48</ecNumber>
    </submittedName>
</protein>
<keyword evidence="2" id="KW-0479">Metal-binding</keyword>
<dbReference type="SMR" id="A0AA49H350"/>
<dbReference type="Pfam" id="PF03936">
    <property type="entry name" value="Terpene_synth_C"/>
    <property type="match status" value="1"/>
</dbReference>
<dbReference type="SUPFAM" id="SSF48576">
    <property type="entry name" value="Terpenoid synthases"/>
    <property type="match status" value="1"/>
</dbReference>